<evidence type="ECO:0000256" key="3">
    <source>
        <dbReference type="ARBA" id="ARBA00022475"/>
    </source>
</evidence>
<dbReference type="PROSITE" id="PS50893">
    <property type="entry name" value="ABC_TRANSPORTER_2"/>
    <property type="match status" value="2"/>
</dbReference>
<dbReference type="GO" id="GO:0005524">
    <property type="term" value="F:ATP binding"/>
    <property type="evidence" value="ECO:0007669"/>
    <property type="project" value="UniProtKB-KW"/>
</dbReference>
<evidence type="ECO:0000256" key="5">
    <source>
        <dbReference type="ARBA" id="ARBA00022737"/>
    </source>
</evidence>
<evidence type="ECO:0000313" key="11">
    <source>
        <dbReference type="EMBL" id="SLM17932.1"/>
    </source>
</evidence>
<dbReference type="SMART" id="SM00382">
    <property type="entry name" value="AAA"/>
    <property type="match status" value="2"/>
</dbReference>
<accession>A0A3P3XNS5</accession>
<dbReference type="PANTHER" id="PTHR43790:SF3">
    <property type="entry name" value="D-ALLOSE IMPORT ATP-BINDING PROTEIN ALSA-RELATED"/>
    <property type="match status" value="1"/>
</dbReference>
<dbReference type="InterPro" id="IPR027417">
    <property type="entry name" value="P-loop_NTPase"/>
</dbReference>
<dbReference type="GO" id="GO:0016887">
    <property type="term" value="F:ATP hydrolysis activity"/>
    <property type="evidence" value="ECO:0007669"/>
    <property type="project" value="InterPro"/>
</dbReference>
<evidence type="ECO:0000256" key="2">
    <source>
        <dbReference type="ARBA" id="ARBA00022448"/>
    </source>
</evidence>
<evidence type="ECO:0000256" key="4">
    <source>
        <dbReference type="ARBA" id="ARBA00022597"/>
    </source>
</evidence>
<evidence type="ECO:0000256" key="6">
    <source>
        <dbReference type="ARBA" id="ARBA00022741"/>
    </source>
</evidence>
<dbReference type="InterPro" id="IPR003593">
    <property type="entry name" value="AAA+_ATPase"/>
</dbReference>
<keyword evidence="9" id="KW-0472">Membrane</keyword>
<dbReference type="SUPFAM" id="SSF52540">
    <property type="entry name" value="P-loop containing nucleoside triphosphate hydrolases"/>
    <property type="match status" value="2"/>
</dbReference>
<proteinExistence type="predicted"/>
<dbReference type="PANTHER" id="PTHR43790">
    <property type="entry name" value="CARBOHYDRATE TRANSPORT ATP-BINDING PROTEIN MG119-RELATED"/>
    <property type="match status" value="1"/>
</dbReference>
<dbReference type="InterPro" id="IPR017871">
    <property type="entry name" value="ABC_transporter-like_CS"/>
</dbReference>
<feature type="domain" description="ABC transporter" evidence="10">
    <location>
        <begin position="6"/>
        <end position="243"/>
    </location>
</feature>
<dbReference type="Gene3D" id="3.40.50.300">
    <property type="entry name" value="P-loop containing nucleotide triphosphate hydrolases"/>
    <property type="match status" value="2"/>
</dbReference>
<keyword evidence="5" id="KW-0677">Repeat</keyword>
<protein>
    <submittedName>
        <fullName evidence="11">Fused D-ribose transporter subunits of ABC superfamily: ATP-binding components</fullName>
    </submittedName>
</protein>
<dbReference type="InterPro" id="IPR050107">
    <property type="entry name" value="ABC_carbohydrate_import_ATPase"/>
</dbReference>
<dbReference type="AlphaFoldDB" id="A0A3P3XNS5"/>
<dbReference type="CDD" id="cd03215">
    <property type="entry name" value="ABC_Carb_Monos_II"/>
    <property type="match status" value="1"/>
</dbReference>
<comment type="subcellular location">
    <subcellularLocation>
        <location evidence="1">Cell membrane</location>
        <topology evidence="1">Peripheral membrane protein</topology>
    </subcellularLocation>
</comment>
<evidence type="ECO:0000256" key="8">
    <source>
        <dbReference type="ARBA" id="ARBA00022967"/>
    </source>
</evidence>
<dbReference type="FunFam" id="3.40.50.300:FF:000127">
    <property type="entry name" value="Ribose import ATP-binding protein RbsA"/>
    <property type="match status" value="1"/>
</dbReference>
<evidence type="ECO:0000256" key="1">
    <source>
        <dbReference type="ARBA" id="ARBA00004202"/>
    </source>
</evidence>
<evidence type="ECO:0000256" key="9">
    <source>
        <dbReference type="ARBA" id="ARBA00023136"/>
    </source>
</evidence>
<dbReference type="PROSITE" id="PS00211">
    <property type="entry name" value="ABC_TRANSPORTER_1"/>
    <property type="match status" value="1"/>
</dbReference>
<dbReference type="GO" id="GO:0005886">
    <property type="term" value="C:plasma membrane"/>
    <property type="evidence" value="ECO:0007669"/>
    <property type="project" value="UniProtKB-SubCell"/>
</dbReference>
<evidence type="ECO:0000256" key="7">
    <source>
        <dbReference type="ARBA" id="ARBA00022840"/>
    </source>
</evidence>
<gene>
    <name evidence="11" type="primary">rbsA</name>
    <name evidence="11" type="ORF">SPIRO4BDMA_40504</name>
</gene>
<reference evidence="11" key="1">
    <citation type="submission" date="2017-02" db="EMBL/GenBank/DDBJ databases">
        <authorList>
            <person name="Regsiter A."/>
            <person name="William W."/>
        </authorList>
    </citation>
    <scope>NUCLEOTIDE SEQUENCE</scope>
    <source>
        <strain evidence="11">BdmA 4</strain>
    </source>
</reference>
<dbReference type="Pfam" id="PF00005">
    <property type="entry name" value="ABC_tran"/>
    <property type="match status" value="2"/>
</dbReference>
<evidence type="ECO:0000259" key="10">
    <source>
        <dbReference type="PROSITE" id="PS50893"/>
    </source>
</evidence>
<keyword evidence="4" id="KW-0762">Sugar transport</keyword>
<keyword evidence="6" id="KW-0547">Nucleotide-binding</keyword>
<dbReference type="InterPro" id="IPR003439">
    <property type="entry name" value="ABC_transporter-like_ATP-bd"/>
</dbReference>
<feature type="domain" description="ABC transporter" evidence="10">
    <location>
        <begin position="254"/>
        <end position="497"/>
    </location>
</feature>
<dbReference type="CDD" id="cd03216">
    <property type="entry name" value="ABC_Carb_Monos_I"/>
    <property type="match status" value="1"/>
</dbReference>
<keyword evidence="3" id="KW-1003">Cell membrane</keyword>
<keyword evidence="7 11" id="KW-0067">ATP-binding</keyword>
<name>A0A3P3XNS5_9SPIR</name>
<keyword evidence="2" id="KW-0813">Transport</keyword>
<keyword evidence="8" id="KW-1278">Translocase</keyword>
<sequence length="506" mass="56480">MADYILELRHISKFFPGVQALKDVHFQLKPAEIHAIMGENGAGKSTLIKIITGVYQPDEGELLFNGQPIHFKSPLDAQRRGIAAVYQHVACFPDLSVLENIFLGHESFDSVTHKIHWRELRKQAESLLQSLDADFSPSATMGSLSIAQQQIVEIAKALSVDAKILIMDEPTAPLSRRECEDLYRITENLRDKGVSIIFISHRIEDMYRLAERVTVLRDGRYIATWDVPGLEQARLVQGMVGREITQYFPSRHATIGEEIFRVEGLSRIGFFKDISFSVRRGEIVALTGLVGAGRTEICESIYGISPRNGGRFFLEGKEIAIHTPAEALAHGIGYLPEDRMKQGLVLDWDLIKNITLASLKNFSRRGFMQPSREKDIALRLTDNLKVKTSHIYAKASTLSGGNQQKLIVAKLLTSKLKLIILDEPTKGVDVGAKTEIYRIMNQLAEEGYGIIMISSEMPEVMGMSDRIVVIREGRKSTEFETPQATQEAILEASMTAHGRELHAIAG</sequence>
<dbReference type="EMBL" id="FWDO01000004">
    <property type="protein sequence ID" value="SLM17932.1"/>
    <property type="molecule type" value="Genomic_DNA"/>
</dbReference>
<organism evidence="11">
    <name type="scientific">uncultured spirochete</name>
    <dbReference type="NCBI Taxonomy" id="156406"/>
    <lineage>
        <taxon>Bacteria</taxon>
        <taxon>Pseudomonadati</taxon>
        <taxon>Spirochaetota</taxon>
        <taxon>Spirochaetia</taxon>
        <taxon>Spirochaetales</taxon>
        <taxon>environmental samples</taxon>
    </lineage>
</organism>